<dbReference type="InterPro" id="IPR029063">
    <property type="entry name" value="SAM-dependent_MTases_sf"/>
</dbReference>
<comment type="similarity">
    <text evidence="1">Belongs to the N(4)/N(6)-methyltransferase family.</text>
</comment>
<protein>
    <recommendedName>
        <fullName evidence="5">ParB-like N-terminal domain-containing protein</fullName>
    </recommendedName>
</protein>
<keyword evidence="2" id="KW-0489">Methyltransferase</keyword>
<dbReference type="STRING" id="1802338.A2541_01325"/>
<dbReference type="InterPro" id="IPR002052">
    <property type="entry name" value="DNA_methylase_N6_adenine_CS"/>
</dbReference>
<evidence type="ECO:0000259" key="5">
    <source>
        <dbReference type="SMART" id="SM00470"/>
    </source>
</evidence>
<evidence type="ECO:0000256" key="4">
    <source>
        <dbReference type="ARBA" id="ARBA00022691"/>
    </source>
</evidence>
<dbReference type="Pfam" id="PF02195">
    <property type="entry name" value="ParB_N"/>
    <property type="match status" value="1"/>
</dbReference>
<keyword evidence="3" id="KW-0808">Transferase</keyword>
<dbReference type="Gene3D" id="3.40.50.150">
    <property type="entry name" value="Vaccinia Virus protein VP39"/>
    <property type="match status" value="1"/>
</dbReference>
<organism evidence="6 7">
    <name type="scientific">Candidatus Taylorbacteria bacterium RIFOXYD2_FULL_36_9</name>
    <dbReference type="NCBI Taxonomy" id="1802338"/>
    <lineage>
        <taxon>Bacteria</taxon>
        <taxon>Candidatus Tayloriibacteriota</taxon>
    </lineage>
</organism>
<dbReference type="InterPro" id="IPR002295">
    <property type="entry name" value="N4/N6-MTase_EcoPI_Mod-like"/>
</dbReference>
<dbReference type="EMBL" id="MHSQ01000027">
    <property type="protein sequence ID" value="OHA46804.1"/>
    <property type="molecule type" value="Genomic_DNA"/>
</dbReference>
<dbReference type="InterPro" id="IPR036086">
    <property type="entry name" value="ParB/Sulfiredoxin_sf"/>
</dbReference>
<dbReference type="InterPro" id="IPR003115">
    <property type="entry name" value="ParB_N"/>
</dbReference>
<evidence type="ECO:0000256" key="2">
    <source>
        <dbReference type="ARBA" id="ARBA00022603"/>
    </source>
</evidence>
<feature type="domain" description="ParB-like N-terminal" evidence="5">
    <location>
        <begin position="16"/>
        <end position="106"/>
    </location>
</feature>
<gene>
    <name evidence="6" type="ORF">A2541_01325</name>
</gene>
<dbReference type="Proteomes" id="UP000176965">
    <property type="component" value="Unassembled WGS sequence"/>
</dbReference>
<dbReference type="PROSITE" id="PS00092">
    <property type="entry name" value="N6_MTASE"/>
    <property type="match status" value="1"/>
</dbReference>
<dbReference type="GO" id="GO:0032259">
    <property type="term" value="P:methylation"/>
    <property type="evidence" value="ECO:0007669"/>
    <property type="project" value="UniProtKB-KW"/>
</dbReference>
<accession>A0A1G2PEN5</accession>
<name>A0A1G2PEN5_9BACT</name>
<dbReference type="SUPFAM" id="SSF53335">
    <property type="entry name" value="S-adenosyl-L-methionine-dependent methyltransferases"/>
    <property type="match status" value="1"/>
</dbReference>
<dbReference type="InterPro" id="IPR002941">
    <property type="entry name" value="DNA_methylase_N4/N6"/>
</dbReference>
<keyword evidence="4" id="KW-0949">S-adenosyl-L-methionine</keyword>
<feature type="non-terminal residue" evidence="6">
    <location>
        <position position="1"/>
    </location>
</feature>
<evidence type="ECO:0000256" key="3">
    <source>
        <dbReference type="ARBA" id="ARBA00022679"/>
    </source>
</evidence>
<dbReference type="GO" id="GO:0008170">
    <property type="term" value="F:N-methyltransferase activity"/>
    <property type="evidence" value="ECO:0007669"/>
    <property type="project" value="InterPro"/>
</dbReference>
<dbReference type="PIRSF" id="PIRSF036758">
    <property type="entry name" value="Aden_M_ParB"/>
    <property type="match status" value="1"/>
</dbReference>
<evidence type="ECO:0000313" key="7">
    <source>
        <dbReference type="Proteomes" id="UP000176965"/>
    </source>
</evidence>
<dbReference type="PRINTS" id="PR00506">
    <property type="entry name" value="D21N6MTFRASE"/>
</dbReference>
<comment type="caution">
    <text evidence="6">The sequence shown here is derived from an EMBL/GenBank/DDBJ whole genome shotgun (WGS) entry which is preliminary data.</text>
</comment>
<dbReference type="Gene3D" id="3.90.1530.10">
    <property type="entry name" value="Conserved hypothetical protein from pyrococcus furiosus pfu- 392566-001, ParB domain"/>
    <property type="match status" value="1"/>
</dbReference>
<reference evidence="6 7" key="1">
    <citation type="journal article" date="2016" name="Nat. Commun.">
        <title>Thousands of microbial genomes shed light on interconnected biogeochemical processes in an aquifer system.</title>
        <authorList>
            <person name="Anantharaman K."/>
            <person name="Brown C.T."/>
            <person name="Hug L.A."/>
            <person name="Sharon I."/>
            <person name="Castelle C.J."/>
            <person name="Probst A.J."/>
            <person name="Thomas B.C."/>
            <person name="Singh A."/>
            <person name="Wilkins M.J."/>
            <person name="Karaoz U."/>
            <person name="Brodie E.L."/>
            <person name="Williams K.H."/>
            <person name="Hubbard S.S."/>
            <person name="Banfield J.F."/>
        </authorList>
    </citation>
    <scope>NUCLEOTIDE SEQUENCE [LARGE SCALE GENOMIC DNA]</scope>
</reference>
<dbReference type="AlphaFoldDB" id="A0A1G2PEN5"/>
<proteinExistence type="inferred from homology"/>
<sequence>NKMNQNILNSENIKIEYVDTNLLKNAEYNPRRWDKEAENNLKESIKKYGIVDPLLANSADERKNIIIGGHFRLAMIKELGITPVPVVYINIPDLEKEKELNIRLNKNTGEFDWDLLATFDESFLSGAGFSSEELDDIFAIEDTPEQFDLEKELAKLNIKEIKVQKGDVYDLNGSKLMCGDSTVAEEMAILMDGVKTDMVFTDPPYILDYLHGKKKNGNAITGFGAKRDRRYLETDSLPDNFTELWMKNVQTSAKENFHIIVYENWKNIRTIWNEMEKYWKVKNMLVWHLPNRVQGFSAKYKFFNKHDIAMIGSSETVEKLNEEPEEELLQNEYETALYAIAGKPHWEGYEKGKKICPTDFLEFKAADEKSSGQGIIFGTKPTEILIPYIKVLTKRDDLILEPFGGSGSTLKAATKMKRRCFLMEKSPVYAEVILNRWSKLTGLTPKKIHGR</sequence>
<dbReference type="CDD" id="cd16401">
    <property type="entry name" value="ParB_N_like_MT"/>
    <property type="match status" value="1"/>
</dbReference>
<evidence type="ECO:0000313" key="6">
    <source>
        <dbReference type="EMBL" id="OHA46804.1"/>
    </source>
</evidence>
<dbReference type="Pfam" id="PF01555">
    <property type="entry name" value="N6_N4_Mtase"/>
    <property type="match status" value="1"/>
</dbReference>
<dbReference type="SUPFAM" id="SSF110849">
    <property type="entry name" value="ParB/Sulfiredoxin"/>
    <property type="match status" value="1"/>
</dbReference>
<dbReference type="InterPro" id="IPR015840">
    <property type="entry name" value="DNA_MeTrfase_ParB"/>
</dbReference>
<dbReference type="GO" id="GO:0003677">
    <property type="term" value="F:DNA binding"/>
    <property type="evidence" value="ECO:0007669"/>
    <property type="project" value="InterPro"/>
</dbReference>
<evidence type="ECO:0000256" key="1">
    <source>
        <dbReference type="ARBA" id="ARBA00006594"/>
    </source>
</evidence>
<dbReference type="SMART" id="SM00470">
    <property type="entry name" value="ParB"/>
    <property type="match status" value="1"/>
</dbReference>